<dbReference type="Pfam" id="PF00188">
    <property type="entry name" value="CAP"/>
    <property type="match status" value="1"/>
</dbReference>
<dbReference type="Gene3D" id="3.40.33.10">
    <property type="entry name" value="CAP"/>
    <property type="match status" value="1"/>
</dbReference>
<reference evidence="4" key="1">
    <citation type="submission" date="2017-02" db="UniProtKB">
        <authorList>
            <consortium name="WormBaseParasite"/>
        </authorList>
    </citation>
    <scope>IDENTIFICATION</scope>
</reference>
<sequence length="323" mass="38313">MHFLLVSLLYTNLIVNIVGGQVENSEQNIHKGEYGTYSLAHNRRNYRGEYTITEIRLRTGVLYQCNGTNYKQSNEALECLRRLQGQYPRVIYVFPPSILIPKPTPPPVHPQRKINPSLFPTLLPKPQKPLVIESPRLHIFKQFDIKKYLSRSHFSKSIYKRVWSGCDYRNYHRNYYKHFKDKVLLQINLLRKYHRVGPLKENYYLDLYAQDLANRMAKIGSEFYIASSVYGIAVEGMYYPAASTIVTHWYDEHLHYKFGSNRPVYRAQRLTQMLWKKTQYIGIGVAVRSKYLFLACYFYEKGNINGEFKKNVLDKRFWHRFRG</sequence>
<evidence type="ECO:0000313" key="4">
    <source>
        <dbReference type="WBParaSite" id="SPAL_0000925300.1"/>
    </source>
</evidence>
<feature type="signal peptide" evidence="1">
    <location>
        <begin position="1"/>
        <end position="20"/>
    </location>
</feature>
<dbReference type="AlphaFoldDB" id="A0A0N5BTS8"/>
<feature type="chain" id="PRO_5005894845" evidence="1">
    <location>
        <begin position="21"/>
        <end position="323"/>
    </location>
</feature>
<dbReference type="InterPro" id="IPR014044">
    <property type="entry name" value="CAP_dom"/>
</dbReference>
<dbReference type="WBParaSite" id="SPAL_0000925300.1">
    <property type="protein sequence ID" value="SPAL_0000925300.1"/>
    <property type="gene ID" value="SPAL_0000925300"/>
</dbReference>
<dbReference type="Proteomes" id="UP000046392">
    <property type="component" value="Unplaced"/>
</dbReference>
<dbReference type="SMART" id="SM00198">
    <property type="entry name" value="SCP"/>
    <property type="match status" value="1"/>
</dbReference>
<keyword evidence="3" id="KW-1185">Reference proteome</keyword>
<dbReference type="InterPro" id="IPR001283">
    <property type="entry name" value="CRISP-related"/>
</dbReference>
<name>A0A0N5BTS8_STREA</name>
<feature type="domain" description="SCP" evidence="2">
    <location>
        <begin position="178"/>
        <end position="306"/>
    </location>
</feature>
<evidence type="ECO:0000313" key="3">
    <source>
        <dbReference type="Proteomes" id="UP000046392"/>
    </source>
</evidence>
<keyword evidence="1" id="KW-0732">Signal</keyword>
<dbReference type="SUPFAM" id="SSF55797">
    <property type="entry name" value="PR-1-like"/>
    <property type="match status" value="1"/>
</dbReference>
<accession>A0A0N5BTS8</accession>
<organism evidence="3 4">
    <name type="scientific">Strongyloides papillosus</name>
    <name type="common">Intestinal threadworm</name>
    <dbReference type="NCBI Taxonomy" id="174720"/>
    <lineage>
        <taxon>Eukaryota</taxon>
        <taxon>Metazoa</taxon>
        <taxon>Ecdysozoa</taxon>
        <taxon>Nematoda</taxon>
        <taxon>Chromadorea</taxon>
        <taxon>Rhabditida</taxon>
        <taxon>Tylenchina</taxon>
        <taxon>Panagrolaimomorpha</taxon>
        <taxon>Strongyloidoidea</taxon>
        <taxon>Strongyloididae</taxon>
        <taxon>Strongyloides</taxon>
    </lineage>
</organism>
<evidence type="ECO:0000256" key="1">
    <source>
        <dbReference type="SAM" id="SignalP"/>
    </source>
</evidence>
<protein>
    <submittedName>
        <fullName evidence="4">SCP domain-containing protein</fullName>
    </submittedName>
</protein>
<proteinExistence type="predicted"/>
<dbReference type="InterPro" id="IPR035940">
    <property type="entry name" value="CAP_sf"/>
</dbReference>
<evidence type="ECO:0000259" key="2">
    <source>
        <dbReference type="SMART" id="SM00198"/>
    </source>
</evidence>
<dbReference type="PANTHER" id="PTHR10334">
    <property type="entry name" value="CYSTEINE-RICH SECRETORY PROTEIN-RELATED"/>
    <property type="match status" value="1"/>
</dbReference>